<feature type="compositionally biased region" description="Low complexity" evidence="1">
    <location>
        <begin position="104"/>
        <end position="114"/>
    </location>
</feature>
<dbReference type="AlphaFoldDB" id="A0A9N9G4P6"/>
<feature type="region of interest" description="Disordered" evidence="1">
    <location>
        <begin position="92"/>
        <end position="114"/>
    </location>
</feature>
<dbReference type="EMBL" id="CAJVPP010001946">
    <property type="protein sequence ID" value="CAG8580078.1"/>
    <property type="molecule type" value="Genomic_DNA"/>
</dbReference>
<keyword evidence="3" id="KW-1185">Reference proteome</keyword>
<organism evidence="2 3">
    <name type="scientific">Funneliformis mosseae</name>
    <name type="common">Endomycorrhizal fungus</name>
    <name type="synonym">Glomus mosseae</name>
    <dbReference type="NCBI Taxonomy" id="27381"/>
    <lineage>
        <taxon>Eukaryota</taxon>
        <taxon>Fungi</taxon>
        <taxon>Fungi incertae sedis</taxon>
        <taxon>Mucoromycota</taxon>
        <taxon>Glomeromycotina</taxon>
        <taxon>Glomeromycetes</taxon>
        <taxon>Glomerales</taxon>
        <taxon>Glomeraceae</taxon>
        <taxon>Funneliformis</taxon>
    </lineage>
</organism>
<reference evidence="2" key="1">
    <citation type="submission" date="2021-06" db="EMBL/GenBank/DDBJ databases">
        <authorList>
            <person name="Kallberg Y."/>
            <person name="Tangrot J."/>
            <person name="Rosling A."/>
        </authorList>
    </citation>
    <scope>NUCLEOTIDE SEQUENCE</scope>
    <source>
        <strain evidence="2">87-6 pot B 2015</strain>
    </source>
</reference>
<sequence length="192" mass="22029">MDVYKQELYLIFMNGKPNWTKNGIYMPQPQISSHTMLTSSWEIPMPHSLSVVRQLKGKQLQEELENRGTIVDERENRDEMIRTLEYEMAKETQSKKIGGTSEKTLSNNTNTSQTSNSIDISMFPLLCGWALKHRRMNGYTMREKLVEKQESGELAQDVEIPEVPSINNWITRFAAKSKKNLSEQAIASSLTV</sequence>
<evidence type="ECO:0000313" key="3">
    <source>
        <dbReference type="Proteomes" id="UP000789375"/>
    </source>
</evidence>
<accession>A0A9N9G4P6</accession>
<evidence type="ECO:0000313" key="2">
    <source>
        <dbReference type="EMBL" id="CAG8580078.1"/>
    </source>
</evidence>
<protein>
    <submittedName>
        <fullName evidence="2">576_t:CDS:1</fullName>
    </submittedName>
</protein>
<name>A0A9N9G4P6_FUNMO</name>
<dbReference type="Proteomes" id="UP000789375">
    <property type="component" value="Unassembled WGS sequence"/>
</dbReference>
<evidence type="ECO:0000256" key="1">
    <source>
        <dbReference type="SAM" id="MobiDB-lite"/>
    </source>
</evidence>
<comment type="caution">
    <text evidence="2">The sequence shown here is derived from an EMBL/GenBank/DDBJ whole genome shotgun (WGS) entry which is preliminary data.</text>
</comment>
<gene>
    <name evidence="2" type="ORF">FMOSSE_LOCUS7903</name>
</gene>
<proteinExistence type="predicted"/>